<dbReference type="Proteomes" id="UP000310200">
    <property type="component" value="Unassembled WGS sequence"/>
</dbReference>
<dbReference type="AlphaFoldDB" id="A0A4S2L0I0"/>
<gene>
    <name evidence="2" type="ORF">DBV15_01855</name>
</gene>
<dbReference type="EMBL" id="QBLH01000889">
    <property type="protein sequence ID" value="TGZ53837.1"/>
    <property type="molecule type" value="Genomic_DNA"/>
</dbReference>
<protein>
    <submittedName>
        <fullName evidence="2">Uncharacterized protein</fullName>
    </submittedName>
</protein>
<evidence type="ECO:0000313" key="3">
    <source>
        <dbReference type="Proteomes" id="UP000310200"/>
    </source>
</evidence>
<keyword evidence="3" id="KW-1185">Reference proteome</keyword>
<sequence>MTRARVGFRSGSDVGDWLHAVAARGFKMSSEDEDEIHIELAFVRENRISERESPPETEASVSSVEEIIKEKDIWRKGLRIFRRLGLDKTALAADDRCKLCLAHKTTQCEDLADTVTQPYEELNADMEAFEERQKSRDHSSQREAPPHAADESNRCNSNRVKTNK</sequence>
<comment type="caution">
    <text evidence="2">The sequence shown here is derived from an EMBL/GenBank/DDBJ whole genome shotgun (WGS) entry which is preliminary data.</text>
</comment>
<organism evidence="2 3">
    <name type="scientific">Temnothorax longispinosus</name>
    <dbReference type="NCBI Taxonomy" id="300112"/>
    <lineage>
        <taxon>Eukaryota</taxon>
        <taxon>Metazoa</taxon>
        <taxon>Ecdysozoa</taxon>
        <taxon>Arthropoda</taxon>
        <taxon>Hexapoda</taxon>
        <taxon>Insecta</taxon>
        <taxon>Pterygota</taxon>
        <taxon>Neoptera</taxon>
        <taxon>Endopterygota</taxon>
        <taxon>Hymenoptera</taxon>
        <taxon>Apocrita</taxon>
        <taxon>Aculeata</taxon>
        <taxon>Formicoidea</taxon>
        <taxon>Formicidae</taxon>
        <taxon>Myrmicinae</taxon>
        <taxon>Temnothorax</taxon>
    </lineage>
</organism>
<feature type="compositionally biased region" description="Polar residues" evidence="1">
    <location>
        <begin position="154"/>
        <end position="164"/>
    </location>
</feature>
<proteinExistence type="predicted"/>
<feature type="region of interest" description="Disordered" evidence="1">
    <location>
        <begin position="128"/>
        <end position="164"/>
    </location>
</feature>
<feature type="compositionally biased region" description="Basic and acidic residues" evidence="1">
    <location>
        <begin position="129"/>
        <end position="153"/>
    </location>
</feature>
<name>A0A4S2L0I0_9HYME</name>
<evidence type="ECO:0000313" key="2">
    <source>
        <dbReference type="EMBL" id="TGZ53837.1"/>
    </source>
</evidence>
<reference evidence="2 3" key="1">
    <citation type="journal article" date="2019" name="Philos. Trans. R. Soc. Lond., B, Biol. Sci.">
        <title>Ant behaviour and brain gene expression of defending hosts depend on the ecological success of the intruding social parasite.</title>
        <authorList>
            <person name="Kaur R."/>
            <person name="Stoldt M."/>
            <person name="Jongepier E."/>
            <person name="Feldmeyer B."/>
            <person name="Menzel F."/>
            <person name="Bornberg-Bauer E."/>
            <person name="Foitzik S."/>
        </authorList>
    </citation>
    <scope>NUCLEOTIDE SEQUENCE [LARGE SCALE GENOMIC DNA]</scope>
    <source>
        <tissue evidence="2">Whole body</tissue>
    </source>
</reference>
<accession>A0A4S2L0I0</accession>
<evidence type="ECO:0000256" key="1">
    <source>
        <dbReference type="SAM" id="MobiDB-lite"/>
    </source>
</evidence>